<evidence type="ECO:0000313" key="3">
    <source>
        <dbReference type="Proteomes" id="UP000249340"/>
    </source>
</evidence>
<name>A0A345SUR6_9ACTN</name>
<organism evidence="2 3">
    <name type="scientific">Peterkaempfera bronchialis</name>
    <dbReference type="NCBI Taxonomy" id="2126346"/>
    <lineage>
        <taxon>Bacteria</taxon>
        <taxon>Bacillati</taxon>
        <taxon>Actinomycetota</taxon>
        <taxon>Actinomycetes</taxon>
        <taxon>Kitasatosporales</taxon>
        <taxon>Streptomycetaceae</taxon>
        <taxon>Peterkaempfera</taxon>
    </lineage>
</organism>
<keyword evidence="1" id="KW-0479">Metal-binding</keyword>
<protein>
    <submittedName>
        <fullName evidence="2">Lanthionine synthetase</fullName>
    </submittedName>
</protein>
<dbReference type="Gene3D" id="1.50.10.20">
    <property type="match status" value="1"/>
</dbReference>
<dbReference type="CDD" id="cd04793">
    <property type="entry name" value="LanC"/>
    <property type="match status" value="1"/>
</dbReference>
<dbReference type="OrthoDB" id="1882482at2"/>
<dbReference type="KEGG" id="stri:C7M71_008485"/>
<dbReference type="InterPro" id="IPR033889">
    <property type="entry name" value="LanC"/>
</dbReference>
<sequence>MSTPPRPPAAPADLVELFAAALDRPAPPPPHEPWQAHSLAEGAAGIALLHLQRAYTGHGTWQQAHAWITTAASGDISAADNTGLFLGVPALAFLLHAATGSPARYEESLATLDLHVAALARRRSAAALARITRGQLPAFAEYDIFYGLTGIGAYLLRRDPVGTALEQVLDYLVALTRPLRADGHQLPGWWVAHDPHGRMSSRYAGGHGNLGAAHGITGVLLLLSQAARRRVTVAGQLDAIAALCAWLTAWRQEGTSGPWWPEHLSPADLRTGTTHQSGPGRPSWCYGTPGIARAGQLAAIALHDHQLQREFEDALTACVHDPAQLDQITDTGLCHGWAGLYQTVWRASRDALTPALRARLPGLAKALARHARPGTAGPGFLDGDAGTALALTTAANDAAPTCGWDACLLID</sequence>
<accession>A0A345SUR6</accession>
<feature type="binding site" evidence="1">
    <location>
        <position position="334"/>
    </location>
    <ligand>
        <name>Zn(2+)</name>
        <dbReference type="ChEBI" id="CHEBI:29105"/>
    </ligand>
</feature>
<feature type="binding site" evidence="1">
    <location>
        <position position="285"/>
    </location>
    <ligand>
        <name>Zn(2+)</name>
        <dbReference type="ChEBI" id="CHEBI:29105"/>
    </ligand>
</feature>
<dbReference type="PRINTS" id="PR01955">
    <property type="entry name" value="LANCFRANKIA"/>
</dbReference>
<evidence type="ECO:0000313" key="2">
    <source>
        <dbReference type="EMBL" id="AXI77471.1"/>
    </source>
</evidence>
<gene>
    <name evidence="2" type="ORF">C7M71_008485</name>
</gene>
<proteinExistence type="predicted"/>
<evidence type="ECO:0000256" key="1">
    <source>
        <dbReference type="PIRSR" id="PIRSR607822-1"/>
    </source>
</evidence>
<keyword evidence="3" id="KW-1185">Reference proteome</keyword>
<dbReference type="Proteomes" id="UP000249340">
    <property type="component" value="Chromosome"/>
</dbReference>
<feature type="binding site" evidence="1">
    <location>
        <position position="335"/>
    </location>
    <ligand>
        <name>Zn(2+)</name>
        <dbReference type="ChEBI" id="CHEBI:29105"/>
    </ligand>
</feature>
<dbReference type="Pfam" id="PF05147">
    <property type="entry name" value="LANC_like"/>
    <property type="match status" value="1"/>
</dbReference>
<keyword evidence="1" id="KW-0862">Zinc</keyword>
<reference evidence="3" key="1">
    <citation type="submission" date="2018-07" db="EMBL/GenBank/DDBJ databases">
        <title>Streptacidiphilus bronchialis DSM 106435 chromosome.</title>
        <authorList>
            <person name="Batra D."/>
            <person name="Gulvik C.A."/>
        </authorList>
    </citation>
    <scope>NUCLEOTIDE SEQUENCE [LARGE SCALE GENOMIC DNA]</scope>
    <source>
        <strain evidence="3">DSM 106435</strain>
    </source>
</reference>
<dbReference type="PRINTS" id="PR01950">
    <property type="entry name" value="LANCSUPER"/>
</dbReference>
<dbReference type="RefSeq" id="WP_111489958.1">
    <property type="nucleotide sequence ID" value="NZ_CP031264.1"/>
</dbReference>
<dbReference type="EMBL" id="CP031264">
    <property type="protein sequence ID" value="AXI77471.1"/>
    <property type="molecule type" value="Genomic_DNA"/>
</dbReference>
<dbReference type="InterPro" id="IPR007822">
    <property type="entry name" value="LANC-like"/>
</dbReference>
<dbReference type="SUPFAM" id="SSF158745">
    <property type="entry name" value="LanC-like"/>
    <property type="match status" value="1"/>
</dbReference>
<dbReference type="SMART" id="SM01260">
    <property type="entry name" value="LANC_like"/>
    <property type="match status" value="1"/>
</dbReference>
<dbReference type="GO" id="GO:0046872">
    <property type="term" value="F:metal ion binding"/>
    <property type="evidence" value="ECO:0007669"/>
    <property type="project" value="UniProtKB-KW"/>
</dbReference>
<dbReference type="GO" id="GO:0031179">
    <property type="term" value="P:peptide modification"/>
    <property type="evidence" value="ECO:0007669"/>
    <property type="project" value="InterPro"/>
</dbReference>
<dbReference type="AlphaFoldDB" id="A0A345SUR6"/>